<feature type="region of interest" description="Disordered" evidence="1">
    <location>
        <begin position="1"/>
        <end position="31"/>
    </location>
</feature>
<protein>
    <submittedName>
        <fullName evidence="2">Uncharacterized protein</fullName>
    </submittedName>
</protein>
<proteinExistence type="predicted"/>
<gene>
    <name evidence="2" type="ORF">PCAR00345_LOCUS21624</name>
</gene>
<dbReference type="AlphaFoldDB" id="A0A7S4BKM5"/>
<dbReference type="GO" id="GO:0003677">
    <property type="term" value="F:DNA binding"/>
    <property type="evidence" value="ECO:0007669"/>
    <property type="project" value="InterPro"/>
</dbReference>
<feature type="compositionally biased region" description="Low complexity" evidence="1">
    <location>
        <begin position="1"/>
        <end position="23"/>
    </location>
</feature>
<dbReference type="SUPFAM" id="SSF47413">
    <property type="entry name" value="lambda repressor-like DNA-binding domains"/>
    <property type="match status" value="1"/>
</dbReference>
<evidence type="ECO:0000313" key="2">
    <source>
        <dbReference type="EMBL" id="CAE0769012.1"/>
    </source>
</evidence>
<evidence type="ECO:0000256" key="1">
    <source>
        <dbReference type="SAM" id="MobiDB-lite"/>
    </source>
</evidence>
<reference evidence="2" key="1">
    <citation type="submission" date="2021-01" db="EMBL/GenBank/DDBJ databases">
        <authorList>
            <person name="Corre E."/>
            <person name="Pelletier E."/>
            <person name="Niang G."/>
            <person name="Scheremetjew M."/>
            <person name="Finn R."/>
            <person name="Kale V."/>
            <person name="Holt S."/>
            <person name="Cochrane G."/>
            <person name="Meng A."/>
            <person name="Brown T."/>
            <person name="Cohen L."/>
        </authorList>
    </citation>
    <scope>NUCLEOTIDE SEQUENCE</scope>
    <source>
        <strain evidence="2">CCMP645</strain>
    </source>
</reference>
<dbReference type="EMBL" id="HBIZ01033914">
    <property type="protein sequence ID" value="CAE0769012.1"/>
    <property type="molecule type" value="Transcribed_RNA"/>
</dbReference>
<dbReference type="Gene3D" id="1.10.260.40">
    <property type="entry name" value="lambda repressor-like DNA-binding domains"/>
    <property type="match status" value="1"/>
</dbReference>
<name>A0A7S4BKM5_CHRCT</name>
<sequence>MPLRTLPLRTLPLRTLPQQPQQPSRAPGRSFDGFKLEDLDMQYRAALREKAHRWLQEHSVKQKVLAEKLQVPQAQLSLFLSGKFRTSSQGKAVFASVFNFFEGREGHSSEDSRELSACADVLSERSAEGGDAASGSAE</sequence>
<accession>A0A7S4BKM5</accession>
<organism evidence="2">
    <name type="scientific">Chrysotila carterae</name>
    <name type="common">Marine alga</name>
    <name type="synonym">Syracosphaera carterae</name>
    <dbReference type="NCBI Taxonomy" id="13221"/>
    <lineage>
        <taxon>Eukaryota</taxon>
        <taxon>Haptista</taxon>
        <taxon>Haptophyta</taxon>
        <taxon>Prymnesiophyceae</taxon>
        <taxon>Isochrysidales</taxon>
        <taxon>Isochrysidaceae</taxon>
        <taxon>Chrysotila</taxon>
    </lineage>
</organism>
<dbReference type="InterPro" id="IPR010982">
    <property type="entry name" value="Lambda_DNA-bd_dom_sf"/>
</dbReference>